<proteinExistence type="inferred from homology"/>
<accession>A0A6P3ZYZ3</accession>
<keyword evidence="15" id="KW-1185">Reference proteome</keyword>
<dbReference type="PANTHER" id="PTHR24006">
    <property type="entry name" value="UBIQUITIN CARBOXYL-TERMINAL HYDROLASE"/>
    <property type="match status" value="1"/>
</dbReference>
<keyword evidence="4" id="KW-0479">Metal-binding</keyword>
<keyword evidence="3 11" id="KW-0645">Protease</keyword>
<protein>
    <recommendedName>
        <fullName evidence="11">Ubiquitin carboxyl-terminal hydrolase</fullName>
        <ecNumber evidence="11">3.4.19.12</ecNumber>
    </recommendedName>
</protein>
<dbReference type="GeneID" id="107422506"/>
<dbReference type="FunCoup" id="A0A6P3ZYZ3">
    <property type="interactions" value="2498"/>
</dbReference>
<dbReference type="KEGG" id="zju:107422506"/>
<dbReference type="PROSITE" id="PS00972">
    <property type="entry name" value="USP_1"/>
    <property type="match status" value="1"/>
</dbReference>
<feature type="domain" description="USP" evidence="13">
    <location>
        <begin position="234"/>
        <end position="960"/>
    </location>
</feature>
<evidence type="ECO:0000256" key="11">
    <source>
        <dbReference type="RuleBase" id="RU366025"/>
    </source>
</evidence>
<comment type="catalytic activity">
    <reaction evidence="1 11">
        <text>Thiol-dependent hydrolysis of ester, thioester, amide, peptide and isopeptide bonds formed by the C-terminal Gly of ubiquitin (a 76-residue protein attached to proteins as an intracellular targeting signal).</text>
        <dbReference type="EC" id="3.4.19.12"/>
    </reaction>
</comment>
<dbReference type="GO" id="GO:0004843">
    <property type="term" value="F:cysteine-type deubiquitinase activity"/>
    <property type="evidence" value="ECO:0007669"/>
    <property type="project" value="UniProtKB-UniRule"/>
</dbReference>
<dbReference type="PROSITE" id="PS50271">
    <property type="entry name" value="ZF_UBP"/>
    <property type="match status" value="1"/>
</dbReference>
<dbReference type="GO" id="GO:0005829">
    <property type="term" value="C:cytosol"/>
    <property type="evidence" value="ECO:0007669"/>
    <property type="project" value="TreeGrafter"/>
</dbReference>
<evidence type="ECO:0000256" key="1">
    <source>
        <dbReference type="ARBA" id="ARBA00000707"/>
    </source>
</evidence>
<dbReference type="PROSITE" id="PS50235">
    <property type="entry name" value="USP_3"/>
    <property type="match status" value="1"/>
</dbReference>
<keyword evidence="5 10" id="KW-0863">Zinc-finger</keyword>
<evidence type="ECO:0000259" key="14">
    <source>
        <dbReference type="PROSITE" id="PS50271"/>
    </source>
</evidence>
<evidence type="ECO:0000256" key="8">
    <source>
        <dbReference type="ARBA" id="ARBA00022833"/>
    </source>
</evidence>
<feature type="region of interest" description="Disordered" evidence="12">
    <location>
        <begin position="637"/>
        <end position="656"/>
    </location>
</feature>
<keyword evidence="11" id="KW-0788">Thiol protease</keyword>
<dbReference type="Pfam" id="PF02148">
    <property type="entry name" value="zf-UBP"/>
    <property type="match status" value="1"/>
</dbReference>
<evidence type="ECO:0000256" key="6">
    <source>
        <dbReference type="ARBA" id="ARBA00022786"/>
    </source>
</evidence>
<dbReference type="InterPro" id="IPR028889">
    <property type="entry name" value="USP"/>
</dbReference>
<dbReference type="PANTHER" id="PTHR24006:SF781">
    <property type="entry name" value="LD34905P"/>
    <property type="match status" value="1"/>
</dbReference>
<dbReference type="Pfam" id="PF00443">
    <property type="entry name" value="UCH"/>
    <property type="match status" value="1"/>
</dbReference>
<dbReference type="Proteomes" id="UP001652623">
    <property type="component" value="Chromosome 3"/>
</dbReference>
<evidence type="ECO:0000256" key="3">
    <source>
        <dbReference type="ARBA" id="ARBA00022670"/>
    </source>
</evidence>
<feature type="region of interest" description="Disordered" evidence="12">
    <location>
        <begin position="1"/>
        <end position="47"/>
    </location>
</feature>
<dbReference type="InterPro" id="IPR001394">
    <property type="entry name" value="Peptidase_C19_UCH"/>
</dbReference>
<keyword evidence="7 11" id="KW-0378">Hydrolase</keyword>
<feature type="compositionally biased region" description="Basic residues" evidence="12">
    <location>
        <begin position="405"/>
        <end position="423"/>
    </location>
</feature>
<feature type="compositionally biased region" description="Basic residues" evidence="12">
    <location>
        <begin position="1"/>
        <end position="11"/>
    </location>
</feature>
<dbReference type="GO" id="GO:0005634">
    <property type="term" value="C:nucleus"/>
    <property type="evidence" value="ECO:0007669"/>
    <property type="project" value="TreeGrafter"/>
</dbReference>
<keyword evidence="6 11" id="KW-0833">Ubl conjugation pathway</keyword>
<dbReference type="SMART" id="SM00290">
    <property type="entry name" value="ZnF_UBP"/>
    <property type="match status" value="1"/>
</dbReference>
<dbReference type="AlphaFoldDB" id="A0A6P3ZYZ3"/>
<evidence type="ECO:0000256" key="2">
    <source>
        <dbReference type="ARBA" id="ARBA00009085"/>
    </source>
</evidence>
<name>A0A6P3ZYZ3_ZIZJJ</name>
<evidence type="ECO:0000313" key="15">
    <source>
        <dbReference type="Proteomes" id="UP001652623"/>
    </source>
</evidence>
<evidence type="ECO:0000256" key="9">
    <source>
        <dbReference type="ARBA" id="ARBA00058678"/>
    </source>
</evidence>
<dbReference type="SUPFAM" id="SSF57850">
    <property type="entry name" value="RING/U-box"/>
    <property type="match status" value="1"/>
</dbReference>
<dbReference type="GO" id="GO:0006508">
    <property type="term" value="P:proteolysis"/>
    <property type="evidence" value="ECO:0007669"/>
    <property type="project" value="UniProtKB-KW"/>
</dbReference>
<evidence type="ECO:0000313" key="16">
    <source>
        <dbReference type="RefSeq" id="XP_015887452.3"/>
    </source>
</evidence>
<dbReference type="Gene3D" id="3.90.70.10">
    <property type="entry name" value="Cysteine proteinases"/>
    <property type="match status" value="3"/>
</dbReference>
<dbReference type="InterPro" id="IPR038765">
    <property type="entry name" value="Papain-like_cys_pep_sf"/>
</dbReference>
<feature type="region of interest" description="Disordered" evidence="12">
    <location>
        <begin position="388"/>
        <end position="457"/>
    </location>
</feature>
<dbReference type="InterPro" id="IPR018200">
    <property type="entry name" value="USP_CS"/>
</dbReference>
<evidence type="ECO:0000256" key="7">
    <source>
        <dbReference type="ARBA" id="ARBA00022801"/>
    </source>
</evidence>
<dbReference type="EC" id="3.4.19.12" evidence="11"/>
<evidence type="ECO:0000259" key="13">
    <source>
        <dbReference type="PROSITE" id="PS50235"/>
    </source>
</evidence>
<dbReference type="Gene3D" id="3.30.40.10">
    <property type="entry name" value="Zinc/RING finger domain, C3HC4 (zinc finger)"/>
    <property type="match status" value="1"/>
</dbReference>
<sequence length="960" mass="105076">MGKKVKKKSRAPQKEKRVTNHTSKKVPQPSNPNVEPADDGVSVVKEKKPCPHIEKGVDYSKLSAKFALPEPVRCEDCREGVVDRRAAKGKGKHGKKKGSGSVDSKSELKAIWVCLECGHFSCGGIGLPTSSQCHAVRHVRQTRHPLVIHFEKPQLRWCFPCNTLVTTEKVEENGETKDVFSDIVKLIKGHVSQTQESAVNVEDVWFGSGSVTTEIKSVSNVTSDLDGNAGYMVRGLVNLGNTCFFNSIMQNLLAMDRLRDYFLKLDLSAGPLTIALKKLFVETKPEAGVKNVVNPRSFFGCVCTKAPQFRGYQQHDSHELLRCLLDGLSTEELGFRKQMNSSEENENSSKGASSFVEAVFGGQVSSTVRCTECGHSSTVYEPFLDLSLPVPTKKPPSKKAQPTSRAKKTKLPPKKSGKNRPKLYKSADSISAPSTSNEVSCEPQSGSGGPSTVAEEKESVLQNFSAVQESVSELVFQDAAEQAPALLDDSTWMDYLDAETVTDGNNLTSQNTDISNVQDLENKDALKSEVPIQCGSESSTQVFSLNEEVDVKPETSSVNSWEDDVPLQVQSSEVLLLPYLETSMTMEPEEVEASSSNVGGGQEDFEGFGDLFNEPEVAAGPVAGPSLGDEVAETGFMAGNSSESDPDEVDDSDSPVSVESCLTHFTKPELLSNDNAWHCENCSKTLQQQKLEAMKKQLKTAPKSLTNGCVARIQSDMILDKDLSPADVRNLSNGNIKDAAEFKKPEIICSSQNSKTIENGQTDENNPLVSRGEDGIQEQSNASDCYNTSQESFGDQAIDSCVDESSSPGNHGSAEILNDEISPKIVKVKRDATKRVFINKAPPILTIHLKRFSQDARGRLSKLNGHVKFREVIDLKPYMDARCIDEEKYDYRLVGVVEHLGTMRGGHYVAFIRGAEKSGGNAVKENVGSTWFHASDAYVRQTSLEEVLRCEAYILFYEKI</sequence>
<dbReference type="PROSITE" id="PS00973">
    <property type="entry name" value="USP_2"/>
    <property type="match status" value="1"/>
</dbReference>
<dbReference type="InParanoid" id="A0A6P3ZYZ3"/>
<evidence type="ECO:0000256" key="4">
    <source>
        <dbReference type="ARBA" id="ARBA00022723"/>
    </source>
</evidence>
<evidence type="ECO:0000256" key="12">
    <source>
        <dbReference type="SAM" id="MobiDB-lite"/>
    </source>
</evidence>
<comment type="function">
    <text evidence="9">Recognizes and hydrolyzes the peptide bond at the C-terminal Gly of ubiquitin. Involved in the processing of poly-ubiquitin precursors as well as that of ubiquitinated proteins. Is involved in resistance to the arginine analog canavanine (CAN).</text>
</comment>
<comment type="similarity">
    <text evidence="2 11">Belongs to the peptidase C19 family.</text>
</comment>
<evidence type="ECO:0000256" key="5">
    <source>
        <dbReference type="ARBA" id="ARBA00022771"/>
    </source>
</evidence>
<dbReference type="InterPro" id="IPR013083">
    <property type="entry name" value="Znf_RING/FYVE/PHD"/>
</dbReference>
<reference evidence="16" key="1">
    <citation type="submission" date="2025-08" db="UniProtKB">
        <authorList>
            <consortium name="RefSeq"/>
        </authorList>
    </citation>
    <scope>IDENTIFICATION</scope>
    <source>
        <tissue evidence="16">Seedling</tissue>
    </source>
</reference>
<dbReference type="SUPFAM" id="SSF54001">
    <property type="entry name" value="Cysteine proteinases"/>
    <property type="match status" value="1"/>
</dbReference>
<gene>
    <name evidence="16" type="primary">LOC107422506</name>
</gene>
<keyword evidence="8" id="KW-0862">Zinc</keyword>
<dbReference type="GO" id="GO:0016579">
    <property type="term" value="P:protein deubiquitination"/>
    <property type="evidence" value="ECO:0007669"/>
    <property type="project" value="InterPro"/>
</dbReference>
<dbReference type="InterPro" id="IPR001607">
    <property type="entry name" value="Znf_UBP"/>
</dbReference>
<dbReference type="InterPro" id="IPR050164">
    <property type="entry name" value="Peptidase_C19"/>
</dbReference>
<feature type="compositionally biased region" description="Acidic residues" evidence="12">
    <location>
        <begin position="644"/>
        <end position="653"/>
    </location>
</feature>
<dbReference type="RefSeq" id="XP_015887452.3">
    <property type="nucleotide sequence ID" value="XM_016031966.4"/>
</dbReference>
<dbReference type="GO" id="GO:0008270">
    <property type="term" value="F:zinc ion binding"/>
    <property type="evidence" value="ECO:0007669"/>
    <property type="project" value="UniProtKB-KW"/>
</dbReference>
<feature type="domain" description="UBP-type" evidence="14">
    <location>
        <begin position="48"/>
        <end position="185"/>
    </location>
</feature>
<evidence type="ECO:0000256" key="10">
    <source>
        <dbReference type="PROSITE-ProRule" id="PRU00502"/>
    </source>
</evidence>
<dbReference type="FunFam" id="3.30.40.10:FF:000900">
    <property type="entry name" value="Ubiquitinyl hydrolase 1"/>
    <property type="match status" value="1"/>
</dbReference>
<feature type="compositionally biased region" description="Polar residues" evidence="12">
    <location>
        <begin position="428"/>
        <end position="445"/>
    </location>
</feature>
<organism evidence="15 16">
    <name type="scientific">Ziziphus jujuba</name>
    <name type="common">Chinese jujube</name>
    <name type="synonym">Ziziphus sativa</name>
    <dbReference type="NCBI Taxonomy" id="326968"/>
    <lineage>
        <taxon>Eukaryota</taxon>
        <taxon>Viridiplantae</taxon>
        <taxon>Streptophyta</taxon>
        <taxon>Embryophyta</taxon>
        <taxon>Tracheophyta</taxon>
        <taxon>Spermatophyta</taxon>
        <taxon>Magnoliopsida</taxon>
        <taxon>eudicotyledons</taxon>
        <taxon>Gunneridae</taxon>
        <taxon>Pentapetalae</taxon>
        <taxon>rosids</taxon>
        <taxon>fabids</taxon>
        <taxon>Rosales</taxon>
        <taxon>Rhamnaceae</taxon>
        <taxon>Paliureae</taxon>
        <taxon>Ziziphus</taxon>
    </lineage>
</organism>